<dbReference type="AlphaFoldDB" id="A0AAD1U8V9"/>
<protein>
    <submittedName>
        <fullName evidence="2">Uncharacterized protein</fullName>
    </submittedName>
</protein>
<keyword evidence="3" id="KW-1185">Reference proteome</keyword>
<feature type="region of interest" description="Disordered" evidence="1">
    <location>
        <begin position="383"/>
        <end position="402"/>
    </location>
</feature>
<name>A0AAD1U8V9_EUPCR</name>
<feature type="compositionally biased region" description="Basic and acidic residues" evidence="1">
    <location>
        <begin position="119"/>
        <end position="137"/>
    </location>
</feature>
<organism evidence="2 3">
    <name type="scientific">Euplotes crassus</name>
    <dbReference type="NCBI Taxonomy" id="5936"/>
    <lineage>
        <taxon>Eukaryota</taxon>
        <taxon>Sar</taxon>
        <taxon>Alveolata</taxon>
        <taxon>Ciliophora</taxon>
        <taxon>Intramacronucleata</taxon>
        <taxon>Spirotrichea</taxon>
        <taxon>Hypotrichia</taxon>
        <taxon>Euplotida</taxon>
        <taxon>Euplotidae</taxon>
        <taxon>Moneuplotes</taxon>
    </lineage>
</organism>
<dbReference type="Proteomes" id="UP001295684">
    <property type="component" value="Unassembled WGS sequence"/>
</dbReference>
<proteinExistence type="predicted"/>
<gene>
    <name evidence="2" type="ORF">ECRASSUSDP1_LOCUS5439</name>
</gene>
<feature type="region of interest" description="Disordered" evidence="1">
    <location>
        <begin position="180"/>
        <end position="222"/>
    </location>
</feature>
<evidence type="ECO:0000313" key="2">
    <source>
        <dbReference type="EMBL" id="CAI2364098.1"/>
    </source>
</evidence>
<accession>A0AAD1U8V9</accession>
<feature type="compositionally biased region" description="Basic and acidic residues" evidence="1">
    <location>
        <begin position="180"/>
        <end position="215"/>
    </location>
</feature>
<evidence type="ECO:0000313" key="3">
    <source>
        <dbReference type="Proteomes" id="UP001295684"/>
    </source>
</evidence>
<evidence type="ECO:0000256" key="1">
    <source>
        <dbReference type="SAM" id="MobiDB-lite"/>
    </source>
</evidence>
<dbReference type="EMBL" id="CAMPGE010005248">
    <property type="protein sequence ID" value="CAI2364098.1"/>
    <property type="molecule type" value="Genomic_DNA"/>
</dbReference>
<comment type="caution">
    <text evidence="2">The sequence shown here is derived from an EMBL/GenBank/DDBJ whole genome shotgun (WGS) entry which is preliminary data.</text>
</comment>
<feature type="region of interest" description="Disordered" evidence="1">
    <location>
        <begin position="110"/>
        <end position="140"/>
    </location>
</feature>
<sequence length="465" mass="53814">MDKGNKVKVMKIRAKTTNMSKRHSKARNEMMPIRKDSSYNGTNSSEVIMNFGPKYTNDMNKEKPMNKSGYDKYTNLQYGISRHNKVIRPKNSDNEKFVRRVIFKNSSLEHSSNMNLDDGESHQFRNSTEDREGRDSSTIRLRKMIACKKLNSKKMPDMMNKLKPYFNSRQAAPSFMAIRKSRDNKSQESGNEKSNNEENKENDAQEITPLKERPKPSTSQVEHLLTYSGKSNKGYARSFATGKIKFKGINVNKAKGMLQKLRVSKIDSNKIKPVRAYLKRDKNFKSVKRGGGENREMNSPYVDIRAQKGETLNESKIKLKETNNDFSKQISEEYIPSGKREQRWKSNLRARGVKSSYRPKRITKNQDLTNVRDGSVMKNSRLNNLGKNNSKETNSQKMQPRSITYQPSVIRRREGNQLKVVDIRSEMIQNIKRRRQEDTTGPKPIKVERTVSNAKGIRKIQIRDQ</sequence>
<reference evidence="2" key="1">
    <citation type="submission" date="2023-07" db="EMBL/GenBank/DDBJ databases">
        <authorList>
            <consortium name="AG Swart"/>
            <person name="Singh M."/>
            <person name="Singh A."/>
            <person name="Seah K."/>
            <person name="Emmerich C."/>
        </authorList>
    </citation>
    <scope>NUCLEOTIDE SEQUENCE</scope>
    <source>
        <strain evidence="2">DP1</strain>
    </source>
</reference>